<dbReference type="RefSeq" id="WP_314000900.1">
    <property type="nucleotide sequence ID" value="NZ_JASJOR010000002.1"/>
</dbReference>
<dbReference type="EMBL" id="JASJOT010000020">
    <property type="protein sequence ID" value="MDJ1496247.1"/>
    <property type="molecule type" value="Genomic_DNA"/>
</dbReference>
<sequence length="235" mass="27204">MSKLTRIGDFELKGYKIFQVVKGHSSIKETDNTLLIVMDERLHGLNGTLTYYAYGKGVTVPGFTSDSTMEQTYNLKKAQLLVVDNHLRIVYREQLDATTARVDKVFLYGDANKPTFVLTKDDSQGSGSYNGPVSFFLEMDKKGIHYIFDKGGFMTSLKRGWCISHRTTPKEILYQQTNPNSSNPTEEDKKFVVSYIRWHYTNGQWVKSKKEEYGFWENWEQDTGVDIDEFYSKFR</sequence>
<comment type="caution">
    <text evidence="1">The sequence shown here is derived from an EMBL/GenBank/DDBJ whole genome shotgun (WGS) entry which is preliminary data.</text>
</comment>
<reference evidence="1 2" key="1">
    <citation type="submission" date="2023-05" db="EMBL/GenBank/DDBJ databases">
        <authorList>
            <person name="Zhang X."/>
        </authorList>
    </citation>
    <scope>NUCLEOTIDE SEQUENCE [LARGE SCALE GENOMIC DNA]</scope>
    <source>
        <strain evidence="1 2">DM2B3-1</strain>
    </source>
</reference>
<gene>
    <name evidence="1" type="ORF">QNI19_25135</name>
</gene>
<name>A0ABT7CR65_9BACT</name>
<dbReference type="Proteomes" id="UP001228581">
    <property type="component" value="Unassembled WGS sequence"/>
</dbReference>
<evidence type="ECO:0000313" key="2">
    <source>
        <dbReference type="Proteomes" id="UP001228581"/>
    </source>
</evidence>
<keyword evidence="2" id="KW-1185">Reference proteome</keyword>
<protein>
    <submittedName>
        <fullName evidence="1">Uncharacterized protein</fullName>
    </submittedName>
</protein>
<evidence type="ECO:0000313" key="1">
    <source>
        <dbReference type="EMBL" id="MDJ1496247.1"/>
    </source>
</evidence>
<proteinExistence type="predicted"/>
<accession>A0ABT7CR65</accession>
<organism evidence="1 2">
    <name type="scientific">Xanthocytophaga flava</name>
    <dbReference type="NCBI Taxonomy" id="3048013"/>
    <lineage>
        <taxon>Bacteria</taxon>
        <taxon>Pseudomonadati</taxon>
        <taxon>Bacteroidota</taxon>
        <taxon>Cytophagia</taxon>
        <taxon>Cytophagales</taxon>
        <taxon>Rhodocytophagaceae</taxon>
        <taxon>Xanthocytophaga</taxon>
    </lineage>
</organism>